<keyword evidence="4" id="KW-1185">Reference proteome</keyword>
<comment type="caution">
    <text evidence="3">The sequence shown here is derived from an EMBL/GenBank/DDBJ whole genome shotgun (WGS) entry which is preliminary data.</text>
</comment>
<evidence type="ECO:0000259" key="2">
    <source>
        <dbReference type="Pfam" id="PF13352"/>
    </source>
</evidence>
<feature type="domain" description="DUF4100" evidence="2">
    <location>
        <begin position="119"/>
        <end position="262"/>
    </location>
</feature>
<dbReference type="Proteomes" id="UP001633002">
    <property type="component" value="Unassembled WGS sequence"/>
</dbReference>
<reference evidence="3 4" key="1">
    <citation type="submission" date="2024-09" db="EMBL/GenBank/DDBJ databases">
        <title>Chromosome-scale assembly of Riccia sorocarpa.</title>
        <authorList>
            <person name="Paukszto L."/>
        </authorList>
    </citation>
    <scope>NUCLEOTIDE SEQUENCE [LARGE SCALE GENOMIC DNA]</scope>
    <source>
        <strain evidence="3">LP-2024</strain>
        <tissue evidence="3">Aerial parts of the thallus</tissue>
    </source>
</reference>
<gene>
    <name evidence="3" type="ORF">R1sor_014870</name>
</gene>
<evidence type="ECO:0000313" key="4">
    <source>
        <dbReference type="Proteomes" id="UP001633002"/>
    </source>
</evidence>
<dbReference type="InterPro" id="IPR025165">
    <property type="entry name" value="DUF4100"/>
</dbReference>
<feature type="region of interest" description="Disordered" evidence="1">
    <location>
        <begin position="122"/>
        <end position="209"/>
    </location>
</feature>
<dbReference type="EMBL" id="JBJQOH010000004">
    <property type="protein sequence ID" value="KAL3688561.1"/>
    <property type="molecule type" value="Genomic_DNA"/>
</dbReference>
<evidence type="ECO:0000313" key="3">
    <source>
        <dbReference type="EMBL" id="KAL3688561.1"/>
    </source>
</evidence>
<dbReference type="CDD" id="cd00303">
    <property type="entry name" value="retropepsin_like"/>
    <property type="match status" value="1"/>
</dbReference>
<proteinExistence type="predicted"/>
<dbReference type="AlphaFoldDB" id="A0ABD3HCG8"/>
<feature type="compositionally biased region" description="Polar residues" evidence="1">
    <location>
        <begin position="140"/>
        <end position="153"/>
    </location>
</feature>
<organism evidence="3 4">
    <name type="scientific">Riccia sorocarpa</name>
    <dbReference type="NCBI Taxonomy" id="122646"/>
    <lineage>
        <taxon>Eukaryota</taxon>
        <taxon>Viridiplantae</taxon>
        <taxon>Streptophyta</taxon>
        <taxon>Embryophyta</taxon>
        <taxon>Marchantiophyta</taxon>
        <taxon>Marchantiopsida</taxon>
        <taxon>Marchantiidae</taxon>
        <taxon>Marchantiales</taxon>
        <taxon>Ricciaceae</taxon>
        <taxon>Riccia</taxon>
    </lineage>
</organism>
<evidence type="ECO:0000256" key="1">
    <source>
        <dbReference type="SAM" id="MobiDB-lite"/>
    </source>
</evidence>
<dbReference type="InterPro" id="IPR021109">
    <property type="entry name" value="Peptidase_aspartic_dom_sf"/>
</dbReference>
<accession>A0ABD3HCG8</accession>
<protein>
    <recommendedName>
        <fullName evidence="2">DUF4100 domain-containing protein</fullName>
    </recommendedName>
</protein>
<sequence>MREVTIFWKEVKIALKDIGELLSTNFGRGGMKKSYEDYRTRQAVASIEAALYNIELVRRGSDEDEEYEKLWSYAMKGKMSTETLLRTATAIRGTIGWDDLVDTLSVHAYVAKAQHGALVEEKRRWEASEEESTVPKRQTRSTARPETESSTINDEVMDDVTPRRSRHFKSASKEQMDTSSQNEDAKEDVKPKKSTKGLGKEKGKSPSYKLQSDIEAATDLKGVLEEKVLSAKVEFTLREILGITKKEFHEQIIDIIKRKRQLTGDTALAILLDSKITEDEESELAEVCNNRRVRFDLDEEEEEEMLSHYAKALWARGTTETLVKIGGLETPQLALIDHGSEINIVSKKIYNEGKWPIDKEHGWMIRAANNSRGALYGACPDVSLKIGDVENSDLDEKKAVQFLIVPPNHDRNREYLRKESIPKITEDF</sequence>
<name>A0ABD3HCG8_9MARC</name>
<dbReference type="Gene3D" id="2.40.70.10">
    <property type="entry name" value="Acid Proteases"/>
    <property type="match status" value="1"/>
</dbReference>
<dbReference type="Pfam" id="PF13352">
    <property type="entry name" value="DUF4100"/>
    <property type="match status" value="1"/>
</dbReference>